<dbReference type="CDD" id="cd18080">
    <property type="entry name" value="TrmD-like"/>
    <property type="match status" value="1"/>
</dbReference>
<dbReference type="PANTHER" id="PTHR46417:SF1">
    <property type="entry name" value="TRNA (GUANINE-N(1)-)-METHYLTRANSFERASE"/>
    <property type="match status" value="1"/>
</dbReference>
<dbReference type="SUPFAM" id="SSF75217">
    <property type="entry name" value="alpha/beta knot"/>
    <property type="match status" value="1"/>
</dbReference>
<reference evidence="19 20" key="1">
    <citation type="journal article" date="2016" name="Nat. Commun.">
        <title>Thousands of microbial genomes shed light on interconnected biogeochemical processes in an aquifer system.</title>
        <authorList>
            <person name="Anantharaman K."/>
            <person name="Brown C.T."/>
            <person name="Hug L.A."/>
            <person name="Sharon I."/>
            <person name="Castelle C.J."/>
            <person name="Probst A.J."/>
            <person name="Thomas B.C."/>
            <person name="Singh A."/>
            <person name="Wilkins M.J."/>
            <person name="Karaoz U."/>
            <person name="Brodie E.L."/>
            <person name="Williams K.H."/>
            <person name="Hubbard S.S."/>
            <person name="Banfield J.F."/>
        </authorList>
    </citation>
    <scope>NUCLEOTIDE SEQUENCE [LARGE SCALE GENOMIC DNA]</scope>
</reference>
<comment type="caution">
    <text evidence="19">The sequence shown here is derived from an EMBL/GenBank/DDBJ whole genome shotgun (WGS) entry which is preliminary data.</text>
</comment>
<evidence type="ECO:0000256" key="16">
    <source>
        <dbReference type="PIRSR" id="PIRSR000386-1"/>
    </source>
</evidence>
<dbReference type="InterPro" id="IPR029026">
    <property type="entry name" value="tRNA_m1G_MTases_N"/>
</dbReference>
<evidence type="ECO:0000313" key="19">
    <source>
        <dbReference type="EMBL" id="OGL88217.1"/>
    </source>
</evidence>
<comment type="subunit">
    <text evidence="4 15 17">Homodimer.</text>
</comment>
<evidence type="ECO:0000256" key="5">
    <source>
        <dbReference type="ARBA" id="ARBA00012807"/>
    </source>
</evidence>
<evidence type="ECO:0000256" key="6">
    <source>
        <dbReference type="ARBA" id="ARBA00014679"/>
    </source>
</evidence>
<comment type="similarity">
    <text evidence="3 15 17">Belongs to the RNA methyltransferase TrmD family.</text>
</comment>
<evidence type="ECO:0000259" key="18">
    <source>
        <dbReference type="Pfam" id="PF01746"/>
    </source>
</evidence>
<dbReference type="InterPro" id="IPR023148">
    <property type="entry name" value="tRNA_m1G_MeTrfase_C_sf"/>
</dbReference>
<dbReference type="Proteomes" id="UP000176593">
    <property type="component" value="Unassembled WGS sequence"/>
</dbReference>
<name>A0A1F7VE05_9BACT</name>
<keyword evidence="8 15" id="KW-0489">Methyltransferase</keyword>
<feature type="binding site" evidence="15 16">
    <location>
        <position position="114"/>
    </location>
    <ligand>
        <name>S-adenosyl-L-methionine</name>
        <dbReference type="ChEBI" id="CHEBI:59789"/>
    </ligand>
</feature>
<evidence type="ECO:0000313" key="20">
    <source>
        <dbReference type="Proteomes" id="UP000176593"/>
    </source>
</evidence>
<evidence type="ECO:0000256" key="2">
    <source>
        <dbReference type="ARBA" id="ARBA00004496"/>
    </source>
</evidence>
<feature type="domain" description="tRNA methyltransferase TRMD/TRM10-type" evidence="18">
    <location>
        <begin position="4"/>
        <end position="218"/>
    </location>
</feature>
<feature type="binding site" evidence="15 16">
    <location>
        <begin position="134"/>
        <end position="139"/>
    </location>
    <ligand>
        <name>S-adenosyl-L-methionine</name>
        <dbReference type="ChEBI" id="CHEBI:59789"/>
    </ligand>
</feature>
<dbReference type="GO" id="GO:0002939">
    <property type="term" value="P:tRNA N1-guanine methylation"/>
    <property type="evidence" value="ECO:0007669"/>
    <property type="project" value="TreeGrafter"/>
</dbReference>
<organism evidence="19 20">
    <name type="scientific">Candidatus Uhrbacteria bacterium RIFCSPLOWO2_02_FULL_48_18</name>
    <dbReference type="NCBI Taxonomy" id="1802408"/>
    <lineage>
        <taxon>Bacteria</taxon>
        <taxon>Candidatus Uhriibacteriota</taxon>
    </lineage>
</organism>
<keyword evidence="9 15" id="KW-0808">Transferase</keyword>
<evidence type="ECO:0000256" key="10">
    <source>
        <dbReference type="ARBA" id="ARBA00022691"/>
    </source>
</evidence>
<evidence type="ECO:0000256" key="3">
    <source>
        <dbReference type="ARBA" id="ARBA00007630"/>
    </source>
</evidence>
<dbReference type="Gene3D" id="3.40.1280.10">
    <property type="match status" value="1"/>
</dbReference>
<evidence type="ECO:0000256" key="7">
    <source>
        <dbReference type="ARBA" id="ARBA00022490"/>
    </source>
</evidence>
<dbReference type="PIRSF" id="PIRSF000386">
    <property type="entry name" value="tRNA_mtase"/>
    <property type="match status" value="1"/>
</dbReference>
<dbReference type="NCBIfam" id="TIGR00088">
    <property type="entry name" value="trmD"/>
    <property type="match status" value="1"/>
</dbReference>
<accession>A0A1F7VE05</accession>
<evidence type="ECO:0000256" key="13">
    <source>
        <dbReference type="ARBA" id="ARBA00033392"/>
    </source>
</evidence>
<dbReference type="HAMAP" id="MF_00605">
    <property type="entry name" value="TrmD"/>
    <property type="match status" value="1"/>
</dbReference>
<comment type="subcellular location">
    <subcellularLocation>
        <location evidence="2 15 17">Cytoplasm</location>
    </subcellularLocation>
</comment>
<evidence type="ECO:0000256" key="15">
    <source>
        <dbReference type="HAMAP-Rule" id="MF_00605"/>
    </source>
</evidence>
<evidence type="ECO:0000256" key="14">
    <source>
        <dbReference type="ARBA" id="ARBA00047783"/>
    </source>
</evidence>
<evidence type="ECO:0000256" key="17">
    <source>
        <dbReference type="RuleBase" id="RU003464"/>
    </source>
</evidence>
<dbReference type="Pfam" id="PF01746">
    <property type="entry name" value="tRNA_m1G_MT"/>
    <property type="match status" value="1"/>
</dbReference>
<protein>
    <recommendedName>
        <fullName evidence="6 15">tRNA (guanine-N(1)-)-methyltransferase</fullName>
        <ecNumber evidence="5 15">2.1.1.228</ecNumber>
    </recommendedName>
    <alternativeName>
        <fullName evidence="12 15">M1G-methyltransferase</fullName>
    </alternativeName>
    <alternativeName>
        <fullName evidence="13 15">tRNA [GM37] methyltransferase</fullName>
    </alternativeName>
</protein>
<comment type="catalytic activity">
    <reaction evidence="14 15 17">
        <text>guanosine(37) in tRNA + S-adenosyl-L-methionine = N(1)-methylguanosine(37) in tRNA + S-adenosyl-L-homocysteine + H(+)</text>
        <dbReference type="Rhea" id="RHEA:36899"/>
        <dbReference type="Rhea" id="RHEA-COMP:10145"/>
        <dbReference type="Rhea" id="RHEA-COMP:10147"/>
        <dbReference type="ChEBI" id="CHEBI:15378"/>
        <dbReference type="ChEBI" id="CHEBI:57856"/>
        <dbReference type="ChEBI" id="CHEBI:59789"/>
        <dbReference type="ChEBI" id="CHEBI:73542"/>
        <dbReference type="ChEBI" id="CHEBI:74269"/>
        <dbReference type="EC" id="2.1.1.228"/>
    </reaction>
</comment>
<keyword evidence="7 15" id="KW-0963">Cytoplasm</keyword>
<evidence type="ECO:0000256" key="9">
    <source>
        <dbReference type="ARBA" id="ARBA00022679"/>
    </source>
</evidence>
<evidence type="ECO:0000256" key="8">
    <source>
        <dbReference type="ARBA" id="ARBA00022603"/>
    </source>
</evidence>
<dbReference type="EC" id="2.1.1.228" evidence="5 15"/>
<dbReference type="GO" id="GO:0052906">
    <property type="term" value="F:tRNA (guanine(37)-N1)-methyltransferase activity"/>
    <property type="evidence" value="ECO:0007669"/>
    <property type="project" value="UniProtKB-UniRule"/>
</dbReference>
<dbReference type="Gene3D" id="1.10.1270.20">
    <property type="entry name" value="tRNA(m1g37)methyltransferase, domain 2"/>
    <property type="match status" value="1"/>
</dbReference>
<dbReference type="InterPro" id="IPR002649">
    <property type="entry name" value="tRNA_m1G_MeTrfase_TrmD"/>
</dbReference>
<dbReference type="PANTHER" id="PTHR46417">
    <property type="entry name" value="TRNA (GUANINE-N(1)-)-METHYLTRANSFERASE"/>
    <property type="match status" value="1"/>
</dbReference>
<keyword evidence="11 15" id="KW-0819">tRNA processing</keyword>
<dbReference type="EMBL" id="MGEQ01000001">
    <property type="protein sequence ID" value="OGL88217.1"/>
    <property type="molecule type" value="Genomic_DNA"/>
</dbReference>
<evidence type="ECO:0000256" key="11">
    <source>
        <dbReference type="ARBA" id="ARBA00022694"/>
    </source>
</evidence>
<evidence type="ECO:0000256" key="1">
    <source>
        <dbReference type="ARBA" id="ARBA00002634"/>
    </source>
</evidence>
<comment type="function">
    <text evidence="1 15 17">Specifically methylates guanosine-37 in various tRNAs.</text>
</comment>
<gene>
    <name evidence="15" type="primary">trmD</name>
    <name evidence="19" type="ORF">A3I41_00615</name>
</gene>
<dbReference type="InterPro" id="IPR029028">
    <property type="entry name" value="Alpha/beta_knot_MTases"/>
</dbReference>
<dbReference type="FunFam" id="3.40.1280.10:FF:000001">
    <property type="entry name" value="tRNA (guanine-N(1)-)-methyltransferase"/>
    <property type="match status" value="1"/>
</dbReference>
<dbReference type="NCBIfam" id="NF000648">
    <property type="entry name" value="PRK00026.1"/>
    <property type="match status" value="1"/>
</dbReference>
<sequence length="220" mass="24982">MKKLQFDILTIFPDMIDSYAKESILGRAQKAKLIDVRAHDLRAFTTDKHHKVDDTPYGGGPGMIMKVEPFDLALKKIKKGKKARVIFTAANGKTFSQADARRLAKYDQVIFLCGRYEGIDQRVEDNLVDETFSIGNYVLTGGELPALVMTDAIARNIPGVLGAEASLDKESHTEEGYLEYPQYTKPEKYKKWSVPEILLSGDHKKIETWREEQSKKKKRE</sequence>
<dbReference type="AlphaFoldDB" id="A0A1F7VE05"/>
<dbReference type="InterPro" id="IPR016009">
    <property type="entry name" value="tRNA_MeTrfase_TRMD/TRM10"/>
</dbReference>
<evidence type="ECO:0000256" key="12">
    <source>
        <dbReference type="ARBA" id="ARBA00029736"/>
    </source>
</evidence>
<dbReference type="GO" id="GO:0005829">
    <property type="term" value="C:cytosol"/>
    <property type="evidence" value="ECO:0007669"/>
    <property type="project" value="TreeGrafter"/>
</dbReference>
<evidence type="ECO:0000256" key="4">
    <source>
        <dbReference type="ARBA" id="ARBA00011738"/>
    </source>
</evidence>
<keyword evidence="10 15" id="KW-0949">S-adenosyl-L-methionine</keyword>
<proteinExistence type="inferred from homology"/>